<dbReference type="NCBIfam" id="TIGR02595">
    <property type="entry name" value="PEP_CTERM"/>
    <property type="match status" value="1"/>
</dbReference>
<evidence type="ECO:0000256" key="1">
    <source>
        <dbReference type="SAM" id="Phobius"/>
    </source>
</evidence>
<dbReference type="Pfam" id="PF07589">
    <property type="entry name" value="PEP-CTERM"/>
    <property type="match status" value="1"/>
</dbReference>
<feature type="chain" id="PRO_5012804273" description="Ice-binding protein C-terminal domain-containing protein" evidence="2">
    <location>
        <begin position="21"/>
        <end position="232"/>
    </location>
</feature>
<sequence>MIRFLLAASAATLAASAASAAPITIDDFESGSFGPLTSSAVIPAPTAIGGTRYPNVSASQGSMQLSLTGGDDAVVITGGANDTAIKEIWWGGIAQAPRRLNADLTDGGTNSRFEVQFSDASVSYSLLTYSLRVISIDAVQEAVNLPFTVDPTGFASIDFATFEALNPDLDFTDIDYIRFNVRGLGDGETLSLSDITVTGDPLPPEAVPAPAALGLLGLGLAGIGFSRRKRRG</sequence>
<accession>A0A219B4E6</accession>
<name>A0A219B4E6_9SPHN</name>
<dbReference type="Proteomes" id="UP000198462">
    <property type="component" value="Unassembled WGS sequence"/>
</dbReference>
<evidence type="ECO:0000259" key="3">
    <source>
        <dbReference type="Pfam" id="PF07589"/>
    </source>
</evidence>
<proteinExistence type="predicted"/>
<protein>
    <recommendedName>
        <fullName evidence="3">Ice-binding protein C-terminal domain-containing protein</fullName>
    </recommendedName>
</protein>
<dbReference type="EMBL" id="NFZT01000001">
    <property type="protein sequence ID" value="OWV32986.1"/>
    <property type="molecule type" value="Genomic_DNA"/>
</dbReference>
<keyword evidence="2" id="KW-0732">Signal</keyword>
<comment type="caution">
    <text evidence="4">The sequence shown here is derived from an EMBL/GenBank/DDBJ whole genome shotgun (WGS) entry which is preliminary data.</text>
</comment>
<keyword evidence="1" id="KW-0812">Transmembrane</keyword>
<keyword evidence="1" id="KW-1133">Transmembrane helix</keyword>
<evidence type="ECO:0000313" key="4">
    <source>
        <dbReference type="EMBL" id="OWV32986.1"/>
    </source>
</evidence>
<dbReference type="InterPro" id="IPR013424">
    <property type="entry name" value="Ice-binding_C"/>
</dbReference>
<feature type="signal peptide" evidence="2">
    <location>
        <begin position="1"/>
        <end position="20"/>
    </location>
</feature>
<keyword evidence="1" id="KW-0472">Membrane</keyword>
<organism evidence="4 5">
    <name type="scientific">Pacificimonas flava</name>
    <dbReference type="NCBI Taxonomy" id="1234595"/>
    <lineage>
        <taxon>Bacteria</taxon>
        <taxon>Pseudomonadati</taxon>
        <taxon>Pseudomonadota</taxon>
        <taxon>Alphaproteobacteria</taxon>
        <taxon>Sphingomonadales</taxon>
        <taxon>Sphingosinicellaceae</taxon>
        <taxon>Pacificimonas</taxon>
    </lineage>
</organism>
<keyword evidence="5" id="KW-1185">Reference proteome</keyword>
<gene>
    <name evidence="4" type="ORF">B5C34_05600</name>
</gene>
<feature type="domain" description="Ice-binding protein C-terminal" evidence="3">
    <location>
        <begin position="206"/>
        <end position="228"/>
    </location>
</feature>
<evidence type="ECO:0000313" key="5">
    <source>
        <dbReference type="Proteomes" id="UP000198462"/>
    </source>
</evidence>
<feature type="transmembrane region" description="Helical" evidence="1">
    <location>
        <begin position="207"/>
        <end position="226"/>
    </location>
</feature>
<evidence type="ECO:0000256" key="2">
    <source>
        <dbReference type="SAM" id="SignalP"/>
    </source>
</evidence>
<dbReference type="RefSeq" id="WP_088711776.1">
    <property type="nucleotide sequence ID" value="NZ_NFZT01000001.1"/>
</dbReference>
<dbReference type="AlphaFoldDB" id="A0A219B4E6"/>
<reference evidence="5" key="1">
    <citation type="submission" date="2017-05" db="EMBL/GenBank/DDBJ databases">
        <authorList>
            <person name="Lin X."/>
        </authorList>
    </citation>
    <scope>NUCLEOTIDE SEQUENCE [LARGE SCALE GENOMIC DNA]</scope>
    <source>
        <strain evidence="5">JLT2012</strain>
    </source>
</reference>